<proteinExistence type="predicted"/>
<dbReference type="AlphaFoldDB" id="A0A4R6NE99"/>
<feature type="transmembrane region" description="Helical" evidence="1">
    <location>
        <begin position="158"/>
        <end position="178"/>
    </location>
</feature>
<keyword evidence="1" id="KW-1133">Transmembrane helix</keyword>
<feature type="transmembrane region" description="Helical" evidence="1">
    <location>
        <begin position="102"/>
        <end position="120"/>
    </location>
</feature>
<feature type="transmembrane region" description="Helical" evidence="1">
    <location>
        <begin position="20"/>
        <end position="43"/>
    </location>
</feature>
<sequence>MMSAPARRFGFFERTPVGWVVLWVICAVMGGTVLVALLMSGLAMGQLDAGWHTGLSLLATALLLPLPFATLAQLRVQHRVWLGRVAPLALWHKALRDHQRDLLLFWAVIALPLLVLRLLMPPAGEHWAMTVLSALWGAAMLAGLLGLALLLAAALQGLLSWPWGLGAGSALLALSYWHMATTPEALVLAWALQGLSPAVALAGGVTSLLMMMGMAAMASRLIHGRLAREARELGNLPGPVLRFKQSLGGIWMRWSEPWRRVDNPAELGSIPIAMLPQIASNLSNPDSERHFLQTWGSTVTPGHGLRLLALTLLATCLLRGAVSHWRVLLAPGGHFRRHLGPRIVGSTLASLVGFIVALSLALALLFTLLPFLPSPPWRQFPTLAWRYGLPLLADLSLAVALATCLRGMLGSAKKVITGLLGAGLLFTAVLLAPMLLGGESLWNTVLWTRGPAHHVAELALAAVFTLLARRAWARADLSELARKRTGQTPALT</sequence>
<feature type="transmembrane region" description="Helical" evidence="1">
    <location>
        <begin position="343"/>
        <end position="372"/>
    </location>
</feature>
<evidence type="ECO:0000313" key="3">
    <source>
        <dbReference type="Proteomes" id="UP000295357"/>
    </source>
</evidence>
<keyword evidence="3" id="KW-1185">Reference proteome</keyword>
<feature type="transmembrane region" description="Helical" evidence="1">
    <location>
        <begin position="384"/>
        <end position="403"/>
    </location>
</feature>
<evidence type="ECO:0000256" key="1">
    <source>
        <dbReference type="SAM" id="Phobius"/>
    </source>
</evidence>
<dbReference type="Proteomes" id="UP000295357">
    <property type="component" value="Unassembled WGS sequence"/>
</dbReference>
<evidence type="ECO:0000313" key="2">
    <source>
        <dbReference type="EMBL" id="TDP12534.1"/>
    </source>
</evidence>
<organism evidence="2 3">
    <name type="scientific">Roseateles asaccharophilus</name>
    <dbReference type="NCBI Taxonomy" id="582607"/>
    <lineage>
        <taxon>Bacteria</taxon>
        <taxon>Pseudomonadati</taxon>
        <taxon>Pseudomonadota</taxon>
        <taxon>Betaproteobacteria</taxon>
        <taxon>Burkholderiales</taxon>
        <taxon>Sphaerotilaceae</taxon>
        <taxon>Roseateles</taxon>
    </lineage>
</organism>
<feature type="transmembrane region" description="Helical" evidence="1">
    <location>
        <begin position="126"/>
        <end position="151"/>
    </location>
</feature>
<feature type="transmembrane region" description="Helical" evidence="1">
    <location>
        <begin position="198"/>
        <end position="218"/>
    </location>
</feature>
<accession>A0A4R6NE99</accession>
<comment type="caution">
    <text evidence="2">The sequence shown here is derived from an EMBL/GenBank/DDBJ whole genome shotgun (WGS) entry which is preliminary data.</text>
</comment>
<dbReference type="RefSeq" id="WP_290296062.1">
    <property type="nucleotide sequence ID" value="NZ_JAUFPJ010000005.1"/>
</dbReference>
<feature type="transmembrane region" description="Helical" evidence="1">
    <location>
        <begin position="415"/>
        <end position="435"/>
    </location>
</feature>
<keyword evidence="1" id="KW-0812">Transmembrane</keyword>
<gene>
    <name evidence="2" type="ORF">DFR39_1016</name>
</gene>
<feature type="transmembrane region" description="Helical" evidence="1">
    <location>
        <begin position="55"/>
        <end position="74"/>
    </location>
</feature>
<reference evidence="2 3" key="1">
    <citation type="submission" date="2019-03" db="EMBL/GenBank/DDBJ databases">
        <title>Genomic Encyclopedia of Type Strains, Phase IV (KMG-IV): sequencing the most valuable type-strain genomes for metagenomic binning, comparative biology and taxonomic classification.</title>
        <authorList>
            <person name="Goeker M."/>
        </authorList>
    </citation>
    <scope>NUCLEOTIDE SEQUENCE [LARGE SCALE GENOMIC DNA]</scope>
    <source>
        <strain evidence="2 3">DSM 25082</strain>
    </source>
</reference>
<keyword evidence="1" id="KW-0472">Membrane</keyword>
<feature type="transmembrane region" description="Helical" evidence="1">
    <location>
        <begin position="455"/>
        <end position="472"/>
    </location>
</feature>
<dbReference type="EMBL" id="SNXE01000001">
    <property type="protein sequence ID" value="TDP12534.1"/>
    <property type="molecule type" value="Genomic_DNA"/>
</dbReference>
<name>A0A4R6NE99_9BURK</name>
<protein>
    <submittedName>
        <fullName evidence="2">Uncharacterized protein</fullName>
    </submittedName>
</protein>